<dbReference type="EnsemblPlants" id="TraesCS5A02G115700.1">
    <property type="protein sequence ID" value="TraesCS5A02G115700.1"/>
    <property type="gene ID" value="TraesCS5A02G115700"/>
</dbReference>
<dbReference type="Gramene" id="TraesCS5A03G0315700.1">
    <property type="protein sequence ID" value="TraesCS5A03G0315700.1.CDS"/>
    <property type="gene ID" value="TraesCS5A03G0315700"/>
</dbReference>
<dbReference type="Proteomes" id="UP000019116">
    <property type="component" value="Chromosome 5A"/>
</dbReference>
<dbReference type="Gramene" id="TraesPARA_EIv1.0_1596270.1">
    <property type="protein sequence ID" value="TraesPARA_EIv1.0_1596270.1.CDS"/>
    <property type="gene ID" value="TraesPARA_EIv1.0_1596270"/>
</dbReference>
<keyword evidence="4" id="KW-1185">Reference proteome</keyword>
<organism evidence="3">
    <name type="scientific">Triticum aestivum</name>
    <name type="common">Wheat</name>
    <dbReference type="NCBI Taxonomy" id="4565"/>
    <lineage>
        <taxon>Eukaryota</taxon>
        <taxon>Viridiplantae</taxon>
        <taxon>Streptophyta</taxon>
        <taxon>Embryophyta</taxon>
        <taxon>Tracheophyta</taxon>
        <taxon>Spermatophyta</taxon>
        <taxon>Magnoliopsida</taxon>
        <taxon>Liliopsida</taxon>
        <taxon>Poales</taxon>
        <taxon>Poaceae</taxon>
        <taxon>BOP clade</taxon>
        <taxon>Pooideae</taxon>
        <taxon>Triticodae</taxon>
        <taxon>Triticeae</taxon>
        <taxon>Triticinae</taxon>
        <taxon>Triticum</taxon>
    </lineage>
</organism>
<dbReference type="Gramene" id="TraesCLE_scaffold_007307_01G000100.1">
    <property type="protein sequence ID" value="TraesCLE_scaffold_007307_01G000100.1"/>
    <property type="gene ID" value="TraesCLE_scaffold_007307_01G000100"/>
</dbReference>
<feature type="compositionally biased region" description="Gly residues" evidence="1">
    <location>
        <begin position="12"/>
        <end position="21"/>
    </location>
</feature>
<dbReference type="Gramene" id="TraesRN5A0100322700.1">
    <property type="protein sequence ID" value="TraesRN5A0100322700.1"/>
    <property type="gene ID" value="TraesRN5A0100322700"/>
</dbReference>
<keyword evidence="2" id="KW-1133">Transmembrane helix</keyword>
<dbReference type="AlphaFoldDB" id="A0A3B6KF17"/>
<dbReference type="Gramene" id="TraesROB_scaffold_010672_01G000100.1">
    <property type="protein sequence ID" value="TraesROB_scaffold_010672_01G000100.1"/>
    <property type="gene ID" value="TraesROB_scaffold_010672_01G000100"/>
</dbReference>
<evidence type="ECO:0000256" key="1">
    <source>
        <dbReference type="SAM" id="MobiDB-lite"/>
    </source>
</evidence>
<evidence type="ECO:0000256" key="2">
    <source>
        <dbReference type="SAM" id="Phobius"/>
    </source>
</evidence>
<evidence type="ECO:0000313" key="4">
    <source>
        <dbReference type="Proteomes" id="UP000019116"/>
    </source>
</evidence>
<reference evidence="3" key="2">
    <citation type="submission" date="2018-10" db="UniProtKB">
        <authorList>
            <consortium name="EnsemblPlants"/>
        </authorList>
    </citation>
    <scope>IDENTIFICATION</scope>
</reference>
<feature type="transmembrane region" description="Helical" evidence="2">
    <location>
        <begin position="136"/>
        <end position="157"/>
    </location>
</feature>
<dbReference type="SMR" id="A0A3B6KF17"/>
<reference evidence="3" key="1">
    <citation type="submission" date="2018-08" db="EMBL/GenBank/DDBJ databases">
        <authorList>
            <person name="Rossello M."/>
        </authorList>
    </citation>
    <scope>NUCLEOTIDE SEQUENCE [LARGE SCALE GENOMIC DNA]</scope>
    <source>
        <strain evidence="3">cv. Chinese Spring</strain>
    </source>
</reference>
<protein>
    <submittedName>
        <fullName evidence="3">Uncharacterized protein</fullName>
    </submittedName>
</protein>
<sequence>MAHYAVNPASQWGGGSDGTGRGEPFSHRSWSKGAVLLIYDSTGGRIFTWIAWVGQNAGIHFYKCVNKDSGICNYMRTKEKYLAELSFHLGMKQQTRYGSSQAGSVMNYRVRVVEQQRSVPAVGQAIRVNQAGSFVAALRVLAFLDAAILFVGVLFSWRC</sequence>
<keyword evidence="2" id="KW-0812">Transmembrane</keyword>
<dbReference type="OrthoDB" id="10442184at2759"/>
<dbReference type="Gramene" id="TraesCAD_scaffold_008195_01G000100.1">
    <property type="protein sequence ID" value="TraesCAD_scaffold_008195_01G000100.1"/>
    <property type="gene ID" value="TraesCAD_scaffold_008195_01G000100"/>
</dbReference>
<dbReference type="OMA" id="DEPFSHG"/>
<accession>A0A3B6KF17</accession>
<keyword evidence="2" id="KW-0472">Membrane</keyword>
<dbReference type="Gramene" id="TraesCS5A02G115700.1">
    <property type="protein sequence ID" value="TraesCS5A02G115700.1"/>
    <property type="gene ID" value="TraesCS5A02G115700"/>
</dbReference>
<proteinExistence type="predicted"/>
<evidence type="ECO:0000313" key="3">
    <source>
        <dbReference type="EnsemblPlants" id="TraesCS5A02G115700.1"/>
    </source>
</evidence>
<name>A0A3B6KF17_WHEAT</name>
<feature type="region of interest" description="Disordered" evidence="1">
    <location>
        <begin position="1"/>
        <end position="24"/>
    </location>
</feature>